<keyword evidence="3" id="KW-1185">Reference proteome</keyword>
<proteinExistence type="predicted"/>
<reference evidence="2 3" key="1">
    <citation type="submission" date="2021-01" db="EMBL/GenBank/DDBJ databases">
        <title>Whole genome shotgun sequence of Planotetraspora mira NBRC 15435.</title>
        <authorList>
            <person name="Komaki H."/>
            <person name="Tamura T."/>
        </authorList>
    </citation>
    <scope>NUCLEOTIDE SEQUENCE [LARGE SCALE GENOMIC DNA]</scope>
    <source>
        <strain evidence="2 3">NBRC 15435</strain>
    </source>
</reference>
<evidence type="ECO:0000256" key="1">
    <source>
        <dbReference type="SAM" id="Phobius"/>
    </source>
</evidence>
<sequence>MRKVVQFAGFVMVLQGVSGAIDHLLVQPFFGIVLNLFNRVVVPRVNLLAEYPLFANLTLAFLGVLVVIAAEPPKRS</sequence>
<dbReference type="Proteomes" id="UP000650628">
    <property type="component" value="Unassembled WGS sequence"/>
</dbReference>
<evidence type="ECO:0000313" key="2">
    <source>
        <dbReference type="EMBL" id="GII31501.1"/>
    </source>
</evidence>
<keyword evidence="1" id="KW-0812">Transmembrane</keyword>
<organism evidence="2 3">
    <name type="scientific">Planotetraspora mira</name>
    <dbReference type="NCBI Taxonomy" id="58121"/>
    <lineage>
        <taxon>Bacteria</taxon>
        <taxon>Bacillati</taxon>
        <taxon>Actinomycetota</taxon>
        <taxon>Actinomycetes</taxon>
        <taxon>Streptosporangiales</taxon>
        <taxon>Streptosporangiaceae</taxon>
        <taxon>Planotetraspora</taxon>
    </lineage>
</organism>
<keyword evidence="1" id="KW-0472">Membrane</keyword>
<comment type="caution">
    <text evidence="2">The sequence shown here is derived from an EMBL/GenBank/DDBJ whole genome shotgun (WGS) entry which is preliminary data.</text>
</comment>
<accession>A0A8J3TST8</accession>
<evidence type="ECO:0000313" key="3">
    <source>
        <dbReference type="Proteomes" id="UP000650628"/>
    </source>
</evidence>
<dbReference type="RefSeq" id="WP_203955429.1">
    <property type="nucleotide sequence ID" value="NZ_BOOO01000027.1"/>
</dbReference>
<feature type="transmembrane region" description="Helical" evidence="1">
    <location>
        <begin position="51"/>
        <end position="70"/>
    </location>
</feature>
<gene>
    <name evidence="2" type="ORF">Pmi06nite_49430</name>
</gene>
<dbReference type="EMBL" id="BOOO01000027">
    <property type="protein sequence ID" value="GII31501.1"/>
    <property type="molecule type" value="Genomic_DNA"/>
</dbReference>
<name>A0A8J3TST8_9ACTN</name>
<keyword evidence="1" id="KW-1133">Transmembrane helix</keyword>
<protein>
    <submittedName>
        <fullName evidence="2">Uncharacterized protein</fullName>
    </submittedName>
</protein>
<dbReference type="AlphaFoldDB" id="A0A8J3TST8"/>